<dbReference type="SUPFAM" id="SSF51011">
    <property type="entry name" value="Glycosyl hydrolase domain"/>
    <property type="match status" value="1"/>
</dbReference>
<dbReference type="Gene3D" id="2.60.40.10">
    <property type="entry name" value="Immunoglobulins"/>
    <property type="match status" value="1"/>
</dbReference>
<dbReference type="Proteomes" id="UP000292692">
    <property type="component" value="Unassembled WGS sequence"/>
</dbReference>
<dbReference type="Pfam" id="PF00128">
    <property type="entry name" value="Alpha-amylase"/>
    <property type="match status" value="1"/>
</dbReference>
<dbReference type="SUPFAM" id="SSF51445">
    <property type="entry name" value="(Trans)glycosidases"/>
    <property type="match status" value="1"/>
</dbReference>
<dbReference type="CDD" id="cd02856">
    <property type="entry name" value="E_set_GDE_Isoamylase_N"/>
    <property type="match status" value="1"/>
</dbReference>
<reference evidence="6" key="2">
    <citation type="submission" date="2019-02" db="EMBL/GenBank/DDBJ databases">
        <authorList>
            <person name="Odamaki T."/>
        </authorList>
    </citation>
    <scope>NUCLEOTIDE SEQUENCE</scope>
    <source>
        <strain evidence="6">MCC10102</strain>
        <strain evidence="7">MCC10120</strain>
    </source>
</reference>
<proteinExistence type="inferred from homology"/>
<gene>
    <name evidence="6" type="ORF">MCC10102_0721</name>
    <name evidence="7" type="ORF">MCC10120_1097</name>
</gene>
<keyword evidence="3" id="KW-0326">Glycosidase</keyword>
<dbReference type="GO" id="GO:0004135">
    <property type="term" value="F:amylo-alpha-1,6-glucosidase activity"/>
    <property type="evidence" value="ECO:0007669"/>
    <property type="project" value="InterPro"/>
</dbReference>
<dbReference type="EMBL" id="SHSV01000011">
    <property type="protein sequence ID" value="TCF46663.1"/>
    <property type="molecule type" value="Genomic_DNA"/>
</dbReference>
<feature type="compositionally biased region" description="Basic and acidic residues" evidence="4">
    <location>
        <begin position="461"/>
        <end position="474"/>
    </location>
</feature>
<comment type="caution">
    <text evidence="6">The sequence shown here is derived from an EMBL/GenBank/DDBJ whole genome shotgun (WGS) entry which is preliminary data.</text>
</comment>
<organism evidence="6 9">
    <name type="scientific">Bifidobacterium longum subsp. longum</name>
    <dbReference type="NCBI Taxonomy" id="1679"/>
    <lineage>
        <taxon>Bacteria</taxon>
        <taxon>Bacillati</taxon>
        <taxon>Actinomycetota</taxon>
        <taxon>Actinomycetes</taxon>
        <taxon>Bifidobacteriales</taxon>
        <taxon>Bifidobacteriaceae</taxon>
        <taxon>Bifidobacterium</taxon>
    </lineage>
</organism>
<evidence type="ECO:0000256" key="3">
    <source>
        <dbReference type="ARBA" id="ARBA00023295"/>
    </source>
</evidence>
<dbReference type="InterPro" id="IPR044505">
    <property type="entry name" value="GlgX_Isoamylase_N_E_set"/>
</dbReference>
<evidence type="ECO:0000256" key="2">
    <source>
        <dbReference type="ARBA" id="ARBA00022801"/>
    </source>
</evidence>
<name>A0A4R0UEQ5_BIFLL</name>
<accession>A0A4R0UEQ5</accession>
<evidence type="ECO:0000256" key="1">
    <source>
        <dbReference type="ARBA" id="ARBA00008061"/>
    </source>
</evidence>
<dbReference type="CDD" id="cd11326">
    <property type="entry name" value="AmyAc_Glg_debranch"/>
    <property type="match status" value="1"/>
</dbReference>
<keyword evidence="2" id="KW-0378">Hydrolase</keyword>
<dbReference type="RefSeq" id="WP_015713423.1">
    <property type="nucleotide sequence ID" value="NZ_BCYJ01000060.1"/>
</dbReference>
<feature type="region of interest" description="Disordered" evidence="4">
    <location>
        <begin position="461"/>
        <end position="485"/>
    </location>
</feature>
<dbReference type="InterPro" id="IPR004193">
    <property type="entry name" value="Glyco_hydro_13_N"/>
</dbReference>
<dbReference type="InterPro" id="IPR013783">
    <property type="entry name" value="Ig-like_fold"/>
</dbReference>
<evidence type="ECO:0000259" key="5">
    <source>
        <dbReference type="SMART" id="SM00642"/>
    </source>
</evidence>
<sequence>MYPLGASYDGAGVNFALYSQVAQKVELCLFDEHDAETRIEMTEQNSYVWHNYIPGLQPGQRYGYRVYGPYDPMHGLRCNPNKLLLDPYAKAIEGNIDGDESLFSYWFKSPDDTSAMNDLDSAAHTMKSAVINPYFDWGNDQHPYISYHDSVIYEAHVRGMTNLNMDVPPDIRGTYAGLAYPSVIEYLKKLGVTAIELMPIHQFVNDSFLQEKGLSNYWGYNTIGFFAPHNAYSSSGERGEQVNEFKSMVKAYHHAGMEVILDVVYNHTAEGNHMGPTLSFKGIDNASYYRLVEGDQQHYFDTTGTGNSLLMRSPHALQLITDSLRYWVTEMHVDGFRFDLAATLARQFQEVDKLSAFFDIVEQDPIISRVKLIAEPWDLGSGGYQVGGFPSSWSEWNGRYRDTVRDFWRSQPSTLPEFASRLMGSSDLYQVNGRRPVASVNFITAHDGFTMNDLVSYNEKHNEANGEGNRDGESNNRSWNCGVEGPTNIPDVNDLRQRQMRNMFATLLFSQGIPMICGGDEVARTQQGNNNAYCQDNEISWTNWHLDKGRKELLAFVSKLIHLRLDHPVLHRRRFFTGREPGDDSNTIPQVEWFDHTGSIMDMDDWQNTHAFSMMIYLNGSDIPEVDWYGNRMVDNDFILIFNAHYEPIMFTLPDERYGRKWQLVVDTHNPNEPALSYEAGFMITAQSRSFLMLMSAKKPKKPMGL</sequence>
<dbReference type="InterPro" id="IPR011837">
    <property type="entry name" value="Glycogen_debranch_GlgX"/>
</dbReference>
<evidence type="ECO:0000313" key="6">
    <source>
        <dbReference type="EMBL" id="TCF46663.1"/>
    </source>
</evidence>
<dbReference type="InterPro" id="IPR006047">
    <property type="entry name" value="GH13_cat_dom"/>
</dbReference>
<dbReference type="Gene3D" id="2.60.40.1180">
    <property type="entry name" value="Golgi alpha-mannosidase II"/>
    <property type="match status" value="1"/>
</dbReference>
<reference evidence="8 9" key="1">
    <citation type="journal article" date="2018" name="Sci. Rep.">
        <title>Genomic diversity and distribution of Bifidobacterium longum subsp. longum across the human lifespan.</title>
        <authorList>
            <person name="Odamaki T."/>
            <person name="Bottacini F."/>
            <person name="Kato K."/>
            <person name="Mitsuyama E."/>
            <person name="Yoshida K."/>
            <person name="Horigome A."/>
            <person name="Xiao J.Z."/>
            <person name="van Sinderen D."/>
        </authorList>
    </citation>
    <scope>NUCLEOTIDE SEQUENCE [LARGE SCALE GENOMIC DNA]</scope>
    <source>
        <strain evidence="6 9">MCC10102</strain>
        <strain evidence="7 8">MCC10120</strain>
    </source>
</reference>
<dbReference type="AlphaFoldDB" id="A0A4R0UEQ5"/>
<dbReference type="GO" id="GO:0005980">
    <property type="term" value="P:glycogen catabolic process"/>
    <property type="evidence" value="ECO:0007669"/>
    <property type="project" value="InterPro"/>
</dbReference>
<dbReference type="Pfam" id="PF02922">
    <property type="entry name" value="CBM_48"/>
    <property type="match status" value="1"/>
</dbReference>
<evidence type="ECO:0000313" key="8">
    <source>
        <dbReference type="Proteomes" id="UP000291713"/>
    </source>
</evidence>
<dbReference type="EMBL" id="SHTU01000019">
    <property type="protein sequence ID" value="TCF95112.1"/>
    <property type="molecule type" value="Genomic_DNA"/>
</dbReference>
<dbReference type="InterPro" id="IPR013780">
    <property type="entry name" value="Glyco_hydro_b"/>
</dbReference>
<dbReference type="SUPFAM" id="SSF81296">
    <property type="entry name" value="E set domains"/>
    <property type="match status" value="1"/>
</dbReference>
<evidence type="ECO:0000313" key="9">
    <source>
        <dbReference type="Proteomes" id="UP000292692"/>
    </source>
</evidence>
<dbReference type="InterPro" id="IPR017853">
    <property type="entry name" value="GH"/>
</dbReference>
<feature type="domain" description="Glycosyl hydrolase family 13 catalytic" evidence="5">
    <location>
        <begin position="154"/>
        <end position="564"/>
    </location>
</feature>
<protein>
    <submittedName>
        <fullName evidence="6">Glycogen operon protein glgX</fullName>
    </submittedName>
</protein>
<dbReference type="Proteomes" id="UP000291713">
    <property type="component" value="Unassembled WGS sequence"/>
</dbReference>
<dbReference type="PANTHER" id="PTHR43002">
    <property type="entry name" value="GLYCOGEN DEBRANCHING ENZYME"/>
    <property type="match status" value="1"/>
</dbReference>
<comment type="similarity">
    <text evidence="1">Belongs to the glycosyl hydrolase 13 family.</text>
</comment>
<evidence type="ECO:0000313" key="7">
    <source>
        <dbReference type="EMBL" id="TCF95112.1"/>
    </source>
</evidence>
<dbReference type="NCBIfam" id="TIGR02100">
    <property type="entry name" value="glgX_debranch"/>
    <property type="match status" value="1"/>
</dbReference>
<evidence type="ECO:0000256" key="4">
    <source>
        <dbReference type="SAM" id="MobiDB-lite"/>
    </source>
</evidence>
<dbReference type="Gene3D" id="3.20.20.80">
    <property type="entry name" value="Glycosidases"/>
    <property type="match status" value="1"/>
</dbReference>
<dbReference type="InterPro" id="IPR014756">
    <property type="entry name" value="Ig_E-set"/>
</dbReference>
<dbReference type="SMART" id="SM00642">
    <property type="entry name" value="Aamy"/>
    <property type="match status" value="1"/>
</dbReference>